<keyword evidence="3" id="KW-1185">Reference proteome</keyword>
<dbReference type="RefSeq" id="WP_138747912.1">
    <property type="nucleotide sequence ID" value="NZ_VCLB01000004.1"/>
</dbReference>
<sequence length="105" mass="11236">MNGNTDSMASGGETIASTPGVSTSARSAGGSTKAFTREDYINLNDELCSVRDLMRVIELAAGMVSDIQAGSISRVTDIAIERLDQALDRLEKFEPVPNVIRKEMA</sequence>
<reference evidence="2 3" key="1">
    <citation type="submission" date="2019-06" db="EMBL/GenBank/DDBJ databases">
        <title>Martelella lutilitoris sp. nov., isolated from a tidal mudflat.</title>
        <authorList>
            <person name="Kim Y.-J."/>
        </authorList>
    </citation>
    <scope>NUCLEOTIDE SEQUENCE [LARGE SCALE GENOMIC DNA]</scope>
    <source>
        <strain evidence="2 3">GH2-6</strain>
    </source>
</reference>
<dbReference type="EMBL" id="VCLB01000004">
    <property type="protein sequence ID" value="TNB48204.1"/>
    <property type="molecule type" value="Genomic_DNA"/>
</dbReference>
<accession>A0A5C4JSQ4</accession>
<gene>
    <name evidence="2" type="ORF">FF124_07655</name>
</gene>
<dbReference type="OrthoDB" id="7916956at2"/>
<dbReference type="Proteomes" id="UP000307874">
    <property type="component" value="Unassembled WGS sequence"/>
</dbReference>
<comment type="caution">
    <text evidence="2">The sequence shown here is derived from an EMBL/GenBank/DDBJ whole genome shotgun (WGS) entry which is preliminary data.</text>
</comment>
<feature type="region of interest" description="Disordered" evidence="1">
    <location>
        <begin position="1"/>
        <end position="31"/>
    </location>
</feature>
<name>A0A5C4JSQ4_9HYPH</name>
<evidence type="ECO:0000256" key="1">
    <source>
        <dbReference type="SAM" id="MobiDB-lite"/>
    </source>
</evidence>
<dbReference type="AlphaFoldDB" id="A0A5C4JSQ4"/>
<evidence type="ECO:0000313" key="3">
    <source>
        <dbReference type="Proteomes" id="UP000307874"/>
    </source>
</evidence>
<proteinExistence type="predicted"/>
<organism evidence="2 3">
    <name type="scientific">Martelella lutilitoris</name>
    <dbReference type="NCBI Taxonomy" id="2583532"/>
    <lineage>
        <taxon>Bacteria</taxon>
        <taxon>Pseudomonadati</taxon>
        <taxon>Pseudomonadota</taxon>
        <taxon>Alphaproteobacteria</taxon>
        <taxon>Hyphomicrobiales</taxon>
        <taxon>Aurantimonadaceae</taxon>
        <taxon>Martelella</taxon>
    </lineage>
</organism>
<feature type="compositionally biased region" description="Polar residues" evidence="1">
    <location>
        <begin position="15"/>
        <end position="31"/>
    </location>
</feature>
<protein>
    <submittedName>
        <fullName evidence="2">Uncharacterized protein</fullName>
    </submittedName>
</protein>
<evidence type="ECO:0000313" key="2">
    <source>
        <dbReference type="EMBL" id="TNB48204.1"/>
    </source>
</evidence>